<dbReference type="Proteomes" id="UP000030017">
    <property type="component" value="Unassembled WGS sequence"/>
</dbReference>
<evidence type="ECO:0000313" key="7">
    <source>
        <dbReference type="EMBL" id="KGM52604.1"/>
    </source>
</evidence>
<dbReference type="OrthoDB" id="9805367at2"/>
<sequence>MHTGATVNLRILPVALIAALVSTAACADEGMWQPSQMPELAAQLKARGLQMDPAALSNLAGKPLDAVISLGGCTASFVSPQGLVVTNHHCAYGAIQYNSTPQRDLLANGFVAGSFSDELPAEPNARVYVTQDIRDVTPAITDGLAALDGKARYDAIDARSKALVADCEQPGGLRCNVYNFNGGLQFSLIRQLEIRDVRLVYAPSDAIGKFGGDEDNFEWPRHTGDFAFYRAYVGKDGKPAAYAKDNVPFQPASWLTVSQEPLVEGDYVMVTGYPGSTNRYRLPDEVKEAIDWRYPVMVKYFRDSLETIARTTAQDKAAELKYASTVAGYNNVLKLYQGNLDGFARMSDPVGMKRAREDELKAWLAGRGAQGKAATAAITELERELAADRVTRERDLWFGNVVNGGLAGTAVRLYRHAIEQAKPDAEREVGYQDRDAPRIKGAMEAFDKRYDARVDQALMALRLQRYASQVPAAERVPELDAWLGIGPQDTVIADLDARLDALYAGTQLGEAAKRLQWLEADQAAIQSADDSALAFAVAMMPVILRQQADNEARSGRISALRPQYMQAMIDFNKAQGKPVYPDANSSLRITFGTVNGYSPRDGVRMTPFTTLAGIVAKTTGVEPFITPKAEMDAIVAGEGAQYRMDSLGDVPVNFLSDVDTTGGNSGSPTLNAKGELVGLLFDGNYESLNAGWIFNPELTRSIHVDTRYMRWVMDEVDHAERLLQEMGLPHD</sequence>
<dbReference type="PANTHER" id="PTHR38469:SF1">
    <property type="entry name" value="PERIPLASMIC PEPTIDASE SUBFAMILY S1B"/>
    <property type="match status" value="1"/>
</dbReference>
<keyword evidence="3 6" id="KW-0645">Protease</keyword>
<comment type="similarity">
    <text evidence="1 6">Belongs to the peptidase S46 family.</text>
</comment>
<reference evidence="7 8" key="1">
    <citation type="submission" date="2013-08" db="EMBL/GenBank/DDBJ databases">
        <title>Genome sequencing of Lysobacter.</title>
        <authorList>
            <person name="Zhang S."/>
            <person name="Wang G."/>
        </authorList>
    </citation>
    <scope>NUCLEOTIDE SEQUENCE [LARGE SCALE GENOMIC DNA]</scope>
    <source>
        <strain evidence="7 8">Ko07</strain>
    </source>
</reference>
<keyword evidence="8" id="KW-1185">Reference proteome</keyword>
<comment type="function">
    <text evidence="6">Catalyzes the removal of dipeptides from the N-terminus of oligopeptides.</text>
</comment>
<dbReference type="SUPFAM" id="SSF50494">
    <property type="entry name" value="Trypsin-like serine proteases"/>
    <property type="match status" value="1"/>
</dbReference>
<dbReference type="FunFam" id="2.40.10.10:FF:000102">
    <property type="entry name" value="Dipeptidyl-peptidase 7"/>
    <property type="match status" value="1"/>
</dbReference>
<dbReference type="Pfam" id="PF10459">
    <property type="entry name" value="Peptidase_S46"/>
    <property type="match status" value="1"/>
</dbReference>
<keyword evidence="6" id="KW-0720">Serine protease</keyword>
<dbReference type="EC" id="3.4.14.-" evidence="6"/>
<dbReference type="Gene3D" id="2.40.10.10">
    <property type="entry name" value="Trypsin-like serine proteases"/>
    <property type="match status" value="1"/>
</dbReference>
<evidence type="ECO:0000256" key="4">
    <source>
        <dbReference type="ARBA" id="ARBA00022729"/>
    </source>
</evidence>
<evidence type="ECO:0000256" key="1">
    <source>
        <dbReference type="ARBA" id="ARBA00010491"/>
    </source>
</evidence>
<proteinExistence type="inferred from homology"/>
<dbReference type="GO" id="GO:0043171">
    <property type="term" value="P:peptide catabolic process"/>
    <property type="evidence" value="ECO:0007669"/>
    <property type="project" value="UniProtKB-UniRule"/>
</dbReference>
<dbReference type="GO" id="GO:0006508">
    <property type="term" value="P:proteolysis"/>
    <property type="evidence" value="ECO:0007669"/>
    <property type="project" value="UniProtKB-KW"/>
</dbReference>
<organism evidence="7 8">
    <name type="scientific">Lysobacter concretionis Ko07 = DSM 16239</name>
    <dbReference type="NCBI Taxonomy" id="1122185"/>
    <lineage>
        <taxon>Bacteria</taxon>
        <taxon>Pseudomonadati</taxon>
        <taxon>Pseudomonadota</taxon>
        <taxon>Gammaproteobacteria</taxon>
        <taxon>Lysobacterales</taxon>
        <taxon>Lysobacteraceae</taxon>
        <taxon>Novilysobacter</taxon>
    </lineage>
</organism>
<name>A0A0A0EQ63_9GAMM</name>
<dbReference type="InterPro" id="IPR019500">
    <property type="entry name" value="Pep_S46"/>
</dbReference>
<evidence type="ECO:0000256" key="2">
    <source>
        <dbReference type="ARBA" id="ARBA00022438"/>
    </source>
</evidence>
<dbReference type="PANTHER" id="PTHR38469">
    <property type="entry name" value="PERIPLASMIC PEPTIDASE SUBFAMILY S1B"/>
    <property type="match status" value="1"/>
</dbReference>
<evidence type="ECO:0000256" key="3">
    <source>
        <dbReference type="ARBA" id="ARBA00022670"/>
    </source>
</evidence>
<dbReference type="GO" id="GO:0070009">
    <property type="term" value="F:serine-type aminopeptidase activity"/>
    <property type="evidence" value="ECO:0007669"/>
    <property type="project" value="UniProtKB-UniRule"/>
</dbReference>
<dbReference type="AlphaFoldDB" id="A0A0A0EQ63"/>
<dbReference type="eggNOG" id="COG3591">
    <property type="taxonomic scope" value="Bacteria"/>
</dbReference>
<accession>A0A0A0EQ63</accession>
<gene>
    <name evidence="7" type="ORF">N792_05975</name>
</gene>
<evidence type="ECO:0000313" key="8">
    <source>
        <dbReference type="Proteomes" id="UP000030017"/>
    </source>
</evidence>
<dbReference type="STRING" id="1122185.N792_05975"/>
<evidence type="ECO:0000256" key="5">
    <source>
        <dbReference type="ARBA" id="ARBA00022801"/>
    </source>
</evidence>
<feature type="chain" id="PRO_5023144545" description="Dipeptidyl-peptidase" evidence="6">
    <location>
        <begin position="28"/>
        <end position="731"/>
    </location>
</feature>
<feature type="signal peptide" evidence="6">
    <location>
        <begin position="1"/>
        <end position="27"/>
    </location>
</feature>
<protein>
    <recommendedName>
        <fullName evidence="6">Dipeptidyl-peptidase</fullName>
        <ecNumber evidence="6">3.4.14.-</ecNumber>
    </recommendedName>
</protein>
<keyword evidence="5 6" id="KW-0378">Hydrolase</keyword>
<dbReference type="InterPro" id="IPR043504">
    <property type="entry name" value="Peptidase_S1_PA_chymotrypsin"/>
</dbReference>
<dbReference type="GO" id="GO:0008239">
    <property type="term" value="F:dipeptidyl-peptidase activity"/>
    <property type="evidence" value="ECO:0007669"/>
    <property type="project" value="UniProtKB-UniRule"/>
</dbReference>
<dbReference type="EMBL" id="AVPS01000003">
    <property type="protein sequence ID" value="KGM52604.1"/>
    <property type="molecule type" value="Genomic_DNA"/>
</dbReference>
<evidence type="ECO:0000256" key="6">
    <source>
        <dbReference type="RuleBase" id="RU366067"/>
    </source>
</evidence>
<comment type="caution">
    <text evidence="7">The sequence shown here is derived from an EMBL/GenBank/DDBJ whole genome shotgun (WGS) entry which is preliminary data.</text>
</comment>
<dbReference type="InterPro" id="IPR009003">
    <property type="entry name" value="Peptidase_S1_PA"/>
</dbReference>
<keyword evidence="4 6" id="KW-0732">Signal</keyword>
<keyword evidence="2 6" id="KW-0031">Aminopeptidase</keyword>